<protein>
    <submittedName>
        <fullName evidence="1">Uncharacterized protein</fullName>
    </submittedName>
</protein>
<reference evidence="1" key="2">
    <citation type="submission" date="2015-06" db="UniProtKB">
        <authorList>
            <consortium name="EnsemblProtists"/>
        </authorList>
    </citation>
    <scope>IDENTIFICATION</scope>
    <source>
        <strain evidence="1">Emoy2</strain>
    </source>
</reference>
<dbReference type="Proteomes" id="UP000011713">
    <property type="component" value="Unassembled WGS sequence"/>
</dbReference>
<sequence length="97" mass="10825">MTKDSPTSKCGRRIESSPSISIYIILGVPRTLAACIADVSATVPTVRVLKYQRFTGLDDWRGFKMMSRRRTVHHICQCGTPLDYGCTSFNRLGLARS</sequence>
<evidence type="ECO:0000313" key="2">
    <source>
        <dbReference type="Proteomes" id="UP000011713"/>
    </source>
</evidence>
<evidence type="ECO:0000313" key="1">
    <source>
        <dbReference type="EnsemblProtists" id="HpaP810212"/>
    </source>
</evidence>
<dbReference type="EnsemblProtists" id="HpaT810212">
    <property type="protein sequence ID" value="HpaP810212"/>
    <property type="gene ID" value="HpaG810212"/>
</dbReference>
<dbReference type="EMBL" id="JH597944">
    <property type="status" value="NOT_ANNOTATED_CDS"/>
    <property type="molecule type" value="Genomic_DNA"/>
</dbReference>
<reference evidence="2" key="1">
    <citation type="journal article" date="2010" name="Science">
        <title>Signatures of adaptation to obligate biotrophy in the Hyaloperonospora arabidopsidis genome.</title>
        <authorList>
            <person name="Baxter L."/>
            <person name="Tripathy S."/>
            <person name="Ishaque N."/>
            <person name="Boot N."/>
            <person name="Cabral A."/>
            <person name="Kemen E."/>
            <person name="Thines M."/>
            <person name="Ah-Fong A."/>
            <person name="Anderson R."/>
            <person name="Badejoko W."/>
            <person name="Bittner-Eddy P."/>
            <person name="Boore J.L."/>
            <person name="Chibucos M.C."/>
            <person name="Coates M."/>
            <person name="Dehal P."/>
            <person name="Delehaunty K."/>
            <person name="Dong S."/>
            <person name="Downton P."/>
            <person name="Dumas B."/>
            <person name="Fabro G."/>
            <person name="Fronick C."/>
            <person name="Fuerstenberg S.I."/>
            <person name="Fulton L."/>
            <person name="Gaulin E."/>
            <person name="Govers F."/>
            <person name="Hughes L."/>
            <person name="Humphray S."/>
            <person name="Jiang R.H."/>
            <person name="Judelson H."/>
            <person name="Kamoun S."/>
            <person name="Kyung K."/>
            <person name="Meijer H."/>
            <person name="Minx P."/>
            <person name="Morris P."/>
            <person name="Nelson J."/>
            <person name="Phuntumart V."/>
            <person name="Qutob D."/>
            <person name="Rehmany A."/>
            <person name="Rougon-Cardoso A."/>
            <person name="Ryden P."/>
            <person name="Torto-Alalibo T."/>
            <person name="Studholme D."/>
            <person name="Wang Y."/>
            <person name="Win J."/>
            <person name="Wood J."/>
            <person name="Clifton S.W."/>
            <person name="Rogers J."/>
            <person name="Van den Ackerveken G."/>
            <person name="Jones J.D."/>
            <person name="McDowell J.M."/>
            <person name="Beynon J."/>
            <person name="Tyler B.M."/>
        </authorList>
    </citation>
    <scope>NUCLEOTIDE SEQUENCE [LARGE SCALE GENOMIC DNA]</scope>
    <source>
        <strain evidence="2">Emoy2</strain>
    </source>
</reference>
<organism evidence="1 2">
    <name type="scientific">Hyaloperonospora arabidopsidis (strain Emoy2)</name>
    <name type="common">Downy mildew agent</name>
    <name type="synonym">Peronospora arabidopsidis</name>
    <dbReference type="NCBI Taxonomy" id="559515"/>
    <lineage>
        <taxon>Eukaryota</taxon>
        <taxon>Sar</taxon>
        <taxon>Stramenopiles</taxon>
        <taxon>Oomycota</taxon>
        <taxon>Peronosporomycetes</taxon>
        <taxon>Peronosporales</taxon>
        <taxon>Peronosporaceae</taxon>
        <taxon>Hyaloperonospora</taxon>
    </lineage>
</organism>
<dbReference type="AlphaFoldDB" id="M4BUM4"/>
<dbReference type="VEuPathDB" id="FungiDB:HpaG810212"/>
<proteinExistence type="predicted"/>
<dbReference type="HOGENOM" id="CLU_130154_0_0_1"/>
<accession>M4BUM4</accession>
<keyword evidence="2" id="KW-1185">Reference proteome</keyword>
<name>M4BUM4_HYAAE</name>
<dbReference type="InParanoid" id="M4BUM4"/>